<name>A0A2G9GTQ5_9LAMI</name>
<evidence type="ECO:0000256" key="4">
    <source>
        <dbReference type="ARBA" id="ARBA00022759"/>
    </source>
</evidence>
<accession>A0A2G9GTQ5</accession>
<dbReference type="Proteomes" id="UP000231279">
    <property type="component" value="Unassembled WGS sequence"/>
</dbReference>
<keyword evidence="3" id="KW-0540">Nuclease</keyword>
<dbReference type="InterPro" id="IPR041373">
    <property type="entry name" value="RT_RNaseH"/>
</dbReference>
<evidence type="ECO:0000256" key="6">
    <source>
        <dbReference type="ARBA" id="ARBA00022918"/>
    </source>
</evidence>
<keyword evidence="1" id="KW-0808">Transferase</keyword>
<dbReference type="OrthoDB" id="912072at2759"/>
<dbReference type="Pfam" id="PF17917">
    <property type="entry name" value="RT_RNaseH"/>
    <property type="match status" value="1"/>
</dbReference>
<evidence type="ECO:0000256" key="1">
    <source>
        <dbReference type="ARBA" id="ARBA00022679"/>
    </source>
</evidence>
<dbReference type="AlphaFoldDB" id="A0A2G9GTQ5"/>
<evidence type="ECO:0000259" key="7">
    <source>
        <dbReference type="Pfam" id="PF17917"/>
    </source>
</evidence>
<dbReference type="PANTHER" id="PTHR48475">
    <property type="entry name" value="RIBONUCLEASE H"/>
    <property type="match status" value="1"/>
</dbReference>
<feature type="domain" description="Reverse transcriptase RNase H-like" evidence="7">
    <location>
        <begin position="45"/>
        <end position="126"/>
    </location>
</feature>
<keyword evidence="5" id="KW-0378">Hydrolase</keyword>
<gene>
    <name evidence="8" type="ORF">CDL12_18753</name>
</gene>
<dbReference type="GO" id="GO:0004519">
    <property type="term" value="F:endonuclease activity"/>
    <property type="evidence" value="ECO:0007669"/>
    <property type="project" value="UniProtKB-KW"/>
</dbReference>
<dbReference type="EMBL" id="NKXS01003737">
    <property type="protein sequence ID" value="PIN08667.1"/>
    <property type="molecule type" value="Genomic_DNA"/>
</dbReference>
<evidence type="ECO:0000256" key="2">
    <source>
        <dbReference type="ARBA" id="ARBA00022695"/>
    </source>
</evidence>
<dbReference type="GO" id="GO:0016787">
    <property type="term" value="F:hydrolase activity"/>
    <property type="evidence" value="ECO:0007669"/>
    <property type="project" value="UniProtKB-KW"/>
</dbReference>
<keyword evidence="9" id="KW-1185">Reference proteome</keyword>
<dbReference type="STRING" id="429701.A0A2G9GTQ5"/>
<dbReference type="SUPFAM" id="SSF56672">
    <property type="entry name" value="DNA/RNA polymerases"/>
    <property type="match status" value="1"/>
</dbReference>
<comment type="caution">
    <text evidence="8">The sequence shown here is derived from an EMBL/GenBank/DDBJ whole genome shotgun (WGS) entry which is preliminary data.</text>
</comment>
<organism evidence="8 9">
    <name type="scientific">Handroanthus impetiginosus</name>
    <dbReference type="NCBI Taxonomy" id="429701"/>
    <lineage>
        <taxon>Eukaryota</taxon>
        <taxon>Viridiplantae</taxon>
        <taxon>Streptophyta</taxon>
        <taxon>Embryophyta</taxon>
        <taxon>Tracheophyta</taxon>
        <taxon>Spermatophyta</taxon>
        <taxon>Magnoliopsida</taxon>
        <taxon>eudicotyledons</taxon>
        <taxon>Gunneridae</taxon>
        <taxon>Pentapetalae</taxon>
        <taxon>asterids</taxon>
        <taxon>lamiids</taxon>
        <taxon>Lamiales</taxon>
        <taxon>Bignoniaceae</taxon>
        <taxon>Crescentiina</taxon>
        <taxon>Tabebuia alliance</taxon>
        <taxon>Handroanthus</taxon>
    </lineage>
</organism>
<dbReference type="PANTHER" id="PTHR48475:SF1">
    <property type="entry name" value="RNASE H TYPE-1 DOMAIN-CONTAINING PROTEIN"/>
    <property type="match status" value="1"/>
</dbReference>
<evidence type="ECO:0000256" key="5">
    <source>
        <dbReference type="ARBA" id="ARBA00022801"/>
    </source>
</evidence>
<dbReference type="InterPro" id="IPR043502">
    <property type="entry name" value="DNA/RNA_pol_sf"/>
</dbReference>
<reference evidence="9" key="1">
    <citation type="journal article" date="2018" name="Gigascience">
        <title>Genome assembly of the Pink Ipe (Handroanthus impetiginosus, Bignoniaceae), a highly valued, ecologically keystone Neotropical timber forest tree.</title>
        <authorList>
            <person name="Silva-Junior O.B."/>
            <person name="Grattapaglia D."/>
            <person name="Novaes E."/>
            <person name="Collevatti R.G."/>
        </authorList>
    </citation>
    <scope>NUCLEOTIDE SEQUENCE [LARGE SCALE GENOMIC DNA]</scope>
    <source>
        <strain evidence="9">cv. UFG-1</strain>
    </source>
</reference>
<evidence type="ECO:0000256" key="3">
    <source>
        <dbReference type="ARBA" id="ARBA00022722"/>
    </source>
</evidence>
<evidence type="ECO:0000313" key="8">
    <source>
        <dbReference type="EMBL" id="PIN08667.1"/>
    </source>
</evidence>
<keyword evidence="2" id="KW-0548">Nucleotidyltransferase</keyword>
<keyword evidence="6" id="KW-0695">RNA-directed DNA polymerase</keyword>
<keyword evidence="4" id="KW-0255">Endonuclease</keyword>
<sequence>MKLYAPFDRDKGCENAFQSIKMYLSNPPIMGAPVPRRPLILYIAEQKKKKDRALYYLSRTLMENELKYSLIEKICLAPFYSIKKLKYYFEAYPILLISRVDPVKFVMSWLVLSGILAKWSIIFNQYEITYVLQKAVKGQALANFPADHPLLAE</sequence>
<evidence type="ECO:0000313" key="9">
    <source>
        <dbReference type="Proteomes" id="UP000231279"/>
    </source>
</evidence>
<dbReference type="GO" id="GO:0003964">
    <property type="term" value="F:RNA-directed DNA polymerase activity"/>
    <property type="evidence" value="ECO:0007669"/>
    <property type="project" value="UniProtKB-KW"/>
</dbReference>
<protein>
    <recommendedName>
        <fullName evidence="7">Reverse transcriptase RNase H-like domain-containing protein</fullName>
    </recommendedName>
</protein>
<proteinExistence type="predicted"/>